<feature type="region of interest" description="Disordered" evidence="1">
    <location>
        <begin position="1"/>
        <end position="22"/>
    </location>
</feature>
<evidence type="ECO:0000313" key="2">
    <source>
        <dbReference type="EMBL" id="KAF2434595.1"/>
    </source>
</evidence>
<dbReference type="Proteomes" id="UP000800235">
    <property type="component" value="Unassembled WGS sequence"/>
</dbReference>
<comment type="caution">
    <text evidence="2">The sequence shown here is derived from an EMBL/GenBank/DDBJ whole genome shotgun (WGS) entry which is preliminary data.</text>
</comment>
<gene>
    <name evidence="2" type="ORF">EJ08DRAFT_646541</name>
</gene>
<sequence>MQTSNISKAAMENISETRSTATLGREVAREFDVHETIGESGNILSATPDSATPTKSKRNDSLDVSDLSDSTNAETTTAQAIPVVSTENRDLSSRKAADVQFGRDDLFADDLPLPSPRQQRHAGHNPPDAPSLHVHFSTNTKGPPRPEVSVYARRYQRIIALSSLTNEEELTNKEYHHSRRANAMSSAEFENLVSALLNAGANGKEESLRPLQQIRF</sequence>
<name>A0A9P4NZN4_9PEZI</name>
<feature type="region of interest" description="Disordered" evidence="1">
    <location>
        <begin position="34"/>
        <end position="147"/>
    </location>
</feature>
<reference evidence="2" key="1">
    <citation type="journal article" date="2020" name="Stud. Mycol.">
        <title>101 Dothideomycetes genomes: a test case for predicting lifestyles and emergence of pathogens.</title>
        <authorList>
            <person name="Haridas S."/>
            <person name="Albert R."/>
            <person name="Binder M."/>
            <person name="Bloem J."/>
            <person name="Labutti K."/>
            <person name="Salamov A."/>
            <person name="Andreopoulos B."/>
            <person name="Baker S."/>
            <person name="Barry K."/>
            <person name="Bills G."/>
            <person name="Bluhm B."/>
            <person name="Cannon C."/>
            <person name="Castanera R."/>
            <person name="Culley D."/>
            <person name="Daum C."/>
            <person name="Ezra D."/>
            <person name="Gonzalez J."/>
            <person name="Henrissat B."/>
            <person name="Kuo A."/>
            <person name="Liang C."/>
            <person name="Lipzen A."/>
            <person name="Lutzoni F."/>
            <person name="Magnuson J."/>
            <person name="Mondo S."/>
            <person name="Nolan M."/>
            <person name="Ohm R."/>
            <person name="Pangilinan J."/>
            <person name="Park H.-J."/>
            <person name="Ramirez L."/>
            <person name="Alfaro M."/>
            <person name="Sun H."/>
            <person name="Tritt A."/>
            <person name="Yoshinaga Y."/>
            <person name="Zwiers L.-H."/>
            <person name="Turgeon B."/>
            <person name="Goodwin S."/>
            <person name="Spatafora J."/>
            <person name="Crous P."/>
            <person name="Grigoriev I."/>
        </authorList>
    </citation>
    <scope>NUCLEOTIDE SEQUENCE</scope>
    <source>
        <strain evidence="2">CBS 130266</strain>
    </source>
</reference>
<feature type="non-terminal residue" evidence="2">
    <location>
        <position position="1"/>
    </location>
</feature>
<accession>A0A9P4NZN4</accession>
<feature type="compositionally biased region" description="Polar residues" evidence="1">
    <location>
        <begin position="42"/>
        <end position="54"/>
    </location>
</feature>
<organism evidence="2 3">
    <name type="scientific">Tothia fuscella</name>
    <dbReference type="NCBI Taxonomy" id="1048955"/>
    <lineage>
        <taxon>Eukaryota</taxon>
        <taxon>Fungi</taxon>
        <taxon>Dikarya</taxon>
        <taxon>Ascomycota</taxon>
        <taxon>Pezizomycotina</taxon>
        <taxon>Dothideomycetes</taxon>
        <taxon>Pleosporomycetidae</taxon>
        <taxon>Venturiales</taxon>
        <taxon>Cylindrosympodiaceae</taxon>
        <taxon>Tothia</taxon>
    </lineage>
</organism>
<protein>
    <submittedName>
        <fullName evidence="2">Uncharacterized protein</fullName>
    </submittedName>
</protein>
<feature type="compositionally biased region" description="Basic and acidic residues" evidence="1">
    <location>
        <begin position="87"/>
        <end position="106"/>
    </location>
</feature>
<proteinExistence type="predicted"/>
<dbReference type="AlphaFoldDB" id="A0A9P4NZN4"/>
<keyword evidence="3" id="KW-1185">Reference proteome</keyword>
<dbReference type="EMBL" id="MU007016">
    <property type="protein sequence ID" value="KAF2434595.1"/>
    <property type="molecule type" value="Genomic_DNA"/>
</dbReference>
<evidence type="ECO:0000313" key="3">
    <source>
        <dbReference type="Proteomes" id="UP000800235"/>
    </source>
</evidence>
<evidence type="ECO:0000256" key="1">
    <source>
        <dbReference type="SAM" id="MobiDB-lite"/>
    </source>
</evidence>